<dbReference type="PANTHER" id="PTHR13778:SF47">
    <property type="entry name" value="LIPOPOLYSACCHARIDE 1,3-GALACTOSYLTRANSFERASE"/>
    <property type="match status" value="1"/>
</dbReference>
<sequence>MRKTIHVAFCIDNTFAIHLAVLIHSLGQHLDQCFKLECHILGRLNEKNRLKLSALISRNIEIQFHDDFPDYKNIPISSLYNNRLNEVTYYRFAIPEVLYNIDKVLFIDADMIAVGDISPLWSIEMGDAVVAVVSDHILGCDKEKQQERGISSGKYFNAGFILMDLGKWRKNNISKQALRLLIENNGFEHNDQDALNIVLENKAIYLDAKWNTQPNHLVKKDIIAPVLVHFCGQEKPWHVYCAHPFKDSYLASRAETGYAYEPLQAYLDQDDMDILSRLKNKFPDGARIAVWGGGQRGRRLCYEIINNMRQYSIDHIVDKNVRGDFMGIKINRSLLNVKGIDAVLIASIPYRAEIIDEIGTDADLIYI</sequence>
<organism evidence="4 5">
    <name type="scientific">Aeromonas enteropelogenes</name>
    <name type="common">Aeromonas trota</name>
    <dbReference type="NCBI Taxonomy" id="29489"/>
    <lineage>
        <taxon>Bacteria</taxon>
        <taxon>Pseudomonadati</taxon>
        <taxon>Pseudomonadota</taxon>
        <taxon>Gammaproteobacteria</taxon>
        <taxon>Aeromonadales</taxon>
        <taxon>Aeromonadaceae</taxon>
        <taxon>Aeromonas</taxon>
    </lineage>
</organism>
<dbReference type="RefSeq" id="WP_061475461.1">
    <property type="nucleotide sequence ID" value="NZ_JMGO02000002.1"/>
</dbReference>
<dbReference type="Proteomes" id="UP000078435">
    <property type="component" value="Unassembled WGS sequence"/>
</dbReference>
<dbReference type="SUPFAM" id="SSF53448">
    <property type="entry name" value="Nucleotide-diphospho-sugar transferases"/>
    <property type="match status" value="1"/>
</dbReference>
<protein>
    <submittedName>
        <fullName evidence="4">Glycosyl transferase</fullName>
    </submittedName>
</protein>
<evidence type="ECO:0000256" key="1">
    <source>
        <dbReference type="ARBA" id="ARBA00022676"/>
    </source>
</evidence>
<dbReference type="Gene3D" id="3.90.550.10">
    <property type="entry name" value="Spore Coat Polysaccharide Biosynthesis Protein SpsA, Chain A"/>
    <property type="match status" value="1"/>
</dbReference>
<dbReference type="OrthoDB" id="9807549at2"/>
<dbReference type="InterPro" id="IPR050748">
    <property type="entry name" value="Glycosyltrans_8_dom-fam"/>
</dbReference>
<proteinExistence type="predicted"/>
<comment type="caution">
    <text evidence="4">The sequence shown here is derived from an EMBL/GenBank/DDBJ whole genome shotgun (WGS) entry which is preliminary data.</text>
</comment>
<dbReference type="PANTHER" id="PTHR13778">
    <property type="entry name" value="GLYCOSYLTRANSFERASE 8 DOMAIN-CONTAINING PROTEIN"/>
    <property type="match status" value="1"/>
</dbReference>
<gene>
    <name evidence="4" type="ORF">LCR_06565</name>
</gene>
<keyword evidence="3" id="KW-0479">Metal-binding</keyword>
<dbReference type="Pfam" id="PF01501">
    <property type="entry name" value="Glyco_transf_8"/>
    <property type="match status" value="1"/>
</dbReference>
<name>A0A175VM80_AEREN</name>
<evidence type="ECO:0000256" key="2">
    <source>
        <dbReference type="ARBA" id="ARBA00022679"/>
    </source>
</evidence>
<dbReference type="AlphaFoldDB" id="A0A175VM80"/>
<dbReference type="EMBL" id="JMGO02000002">
    <property type="protein sequence ID" value="KXU81368.1"/>
    <property type="molecule type" value="Genomic_DNA"/>
</dbReference>
<accession>A0A175VM80</accession>
<dbReference type="InterPro" id="IPR029044">
    <property type="entry name" value="Nucleotide-diphossugar_trans"/>
</dbReference>
<evidence type="ECO:0000313" key="4">
    <source>
        <dbReference type="EMBL" id="KXU81368.1"/>
    </source>
</evidence>
<keyword evidence="1" id="KW-0328">Glycosyltransferase</keyword>
<evidence type="ECO:0000313" key="5">
    <source>
        <dbReference type="Proteomes" id="UP000078435"/>
    </source>
</evidence>
<dbReference type="GO" id="GO:0016757">
    <property type="term" value="F:glycosyltransferase activity"/>
    <property type="evidence" value="ECO:0007669"/>
    <property type="project" value="UniProtKB-KW"/>
</dbReference>
<dbReference type="GO" id="GO:0046872">
    <property type="term" value="F:metal ion binding"/>
    <property type="evidence" value="ECO:0007669"/>
    <property type="project" value="UniProtKB-KW"/>
</dbReference>
<reference evidence="4 5" key="1">
    <citation type="submission" date="2016-02" db="EMBL/GenBank/DDBJ databases">
        <title>Draft genome sequence of Aeromonas trota strain 1999lcr isolated from cerebrospinal fluid (CSF).</title>
        <authorList>
            <person name="Dallagassa C.B."/>
            <person name="Prediger K.C."/>
            <person name="Weiss V.A."/>
            <person name="Assis F.E."/>
            <person name="Baura V."/>
            <person name="Cruz L.M."/>
            <person name="Souza E.M."/>
            <person name="Pedrosa F.O."/>
            <person name="Fadel-Picheth C.M."/>
        </authorList>
    </citation>
    <scope>NUCLEOTIDE SEQUENCE [LARGE SCALE GENOMIC DNA]</scope>
    <source>
        <strain evidence="4 5">1999lcr</strain>
    </source>
</reference>
<dbReference type="InterPro" id="IPR002495">
    <property type="entry name" value="Glyco_trans_8"/>
</dbReference>
<keyword evidence="2 4" id="KW-0808">Transferase</keyword>
<evidence type="ECO:0000256" key="3">
    <source>
        <dbReference type="ARBA" id="ARBA00022723"/>
    </source>
</evidence>
<dbReference type="CDD" id="cd04194">
    <property type="entry name" value="GT8_A4GalT_like"/>
    <property type="match status" value="1"/>
</dbReference>